<gene>
    <name evidence="2" type="ORF">DYB38_010062</name>
</gene>
<evidence type="ECO:0000313" key="3">
    <source>
        <dbReference type="Proteomes" id="UP000265716"/>
    </source>
</evidence>
<comment type="caution">
    <text evidence="2">The sequence shown here is derived from an EMBL/GenBank/DDBJ whole genome shotgun (WGS) entry which is preliminary data.</text>
</comment>
<proteinExistence type="predicted"/>
<dbReference type="Proteomes" id="UP000265716">
    <property type="component" value="Unassembled WGS sequence"/>
</dbReference>
<evidence type="ECO:0000313" key="2">
    <source>
        <dbReference type="EMBL" id="RHY69086.1"/>
    </source>
</evidence>
<name>A0A397DW83_APHAT</name>
<accession>A0A397DW83</accession>
<dbReference type="AlphaFoldDB" id="A0A397DW83"/>
<protein>
    <submittedName>
        <fullName evidence="2">Uncharacterized protein</fullName>
    </submittedName>
</protein>
<organism evidence="2 3">
    <name type="scientific">Aphanomyces astaci</name>
    <name type="common">Crayfish plague agent</name>
    <dbReference type="NCBI Taxonomy" id="112090"/>
    <lineage>
        <taxon>Eukaryota</taxon>
        <taxon>Sar</taxon>
        <taxon>Stramenopiles</taxon>
        <taxon>Oomycota</taxon>
        <taxon>Saprolegniomycetes</taxon>
        <taxon>Saprolegniales</taxon>
        <taxon>Verrucalvaceae</taxon>
        <taxon>Aphanomyces</taxon>
    </lineage>
</organism>
<sequence length="122" mass="13265">MTPDNQTRLVEGIGSTIDLSVAEATAAQKALEEQVAQMSSHGRNLEDSLRIAREKIATLEDQASTMSSHGIGRPHVFQLRSPGTLLPRMPGPSPCSVSRPTLARFLPYRARYPLASPPERST</sequence>
<dbReference type="VEuPathDB" id="FungiDB:H257_18887"/>
<evidence type="ECO:0000256" key="1">
    <source>
        <dbReference type="SAM" id="MobiDB-lite"/>
    </source>
</evidence>
<reference evidence="2 3" key="1">
    <citation type="submission" date="2018-08" db="EMBL/GenBank/DDBJ databases">
        <title>Aphanomyces genome sequencing and annotation.</title>
        <authorList>
            <person name="Minardi D."/>
            <person name="Oidtmann B."/>
            <person name="Van Der Giezen M."/>
            <person name="Studholme D.J."/>
        </authorList>
    </citation>
    <scope>NUCLEOTIDE SEQUENCE [LARGE SCALE GENOMIC DNA]</scope>
    <source>
        <strain evidence="2 3">SA</strain>
    </source>
</reference>
<feature type="region of interest" description="Disordered" evidence="1">
    <location>
        <begin position="62"/>
        <end position="98"/>
    </location>
</feature>
<dbReference type="EMBL" id="QUTC01003625">
    <property type="protein sequence ID" value="RHY69086.1"/>
    <property type="molecule type" value="Genomic_DNA"/>
</dbReference>